<keyword evidence="6 11" id="KW-0106">Calcium</keyword>
<dbReference type="EMBL" id="HE978315">
    <property type="protein sequence ID" value="CCK69098.1"/>
    <property type="molecule type" value="Genomic_DNA"/>
</dbReference>
<comment type="cofactor">
    <cofactor evidence="1 11">
        <name>Ca(2+)</name>
        <dbReference type="ChEBI" id="CHEBI:29108"/>
    </cofactor>
</comment>
<reference evidence="14 15" key="1">
    <citation type="journal article" date="2011" name="Proc. Natl. Acad. Sci. U.S.A.">
        <title>Evolutionary erosion of yeast sex chromosomes by mating-type switching accidents.</title>
        <authorList>
            <person name="Gordon J.L."/>
            <person name="Armisen D."/>
            <person name="Proux-Wera E."/>
            <person name="Oheigeartaigh S.S."/>
            <person name="Byrne K.P."/>
            <person name="Wolfe K.H."/>
        </authorList>
    </citation>
    <scope>NUCLEOTIDE SEQUENCE [LARGE SCALE GENOMIC DNA]</scope>
    <source>
        <strain evidence="15">ATCC MYA-139 / BCRC 22969 / CBS 8797 / CCRC 22969 / KCTC 17520 / NBRC 10181 / NCYC 3082</strain>
    </source>
</reference>
<evidence type="ECO:0000256" key="8">
    <source>
        <dbReference type="ARBA" id="ARBA00047669"/>
    </source>
</evidence>
<dbReference type="GeneID" id="34524748"/>
<comment type="catalytic activity">
    <reaction evidence="9">
        <text>N(4)-(alpha-D-Man-(1-&gt;2)-alpha-D-Man-(1-&gt;2)-alpha-D-Man-(1-&gt;3)-[alpha-D-Man-(1-&gt;2)-alpha-D-Man-(1-&gt;3)-[alpha-D-Man-(1-&gt;2)-alpha-D-Man-(1-&gt;6)]-alpha-D-Man-(1-&gt;6)]-beta-D-Man-(1-&gt;4)-beta-D-GlcNAc-(1-&gt;4)-beta-D-GlcNAc)-L-asparaginyl-[protein] (N-glucan mannose isomer 9A1,2,3B1,2,3) + 4 H2O = N(4)-(alpha-D-Man-(1-&gt;3)-[alpha-D-Man-(1-&gt;3)-[alpha-D-Man-(1-&gt;6)]-alpha-D-Man-(1-&gt;6)]-beta-D-Man-(1-&gt;4)-beta-D-GlcNAc-(1-&gt;4)-beta-D-GlcNAc)-L-asparaginyl-[protein] (N-glucan mannose isomer 5A1,2) + 4 beta-D-mannose</text>
        <dbReference type="Rhea" id="RHEA:56008"/>
        <dbReference type="Rhea" id="RHEA-COMP:14356"/>
        <dbReference type="Rhea" id="RHEA-COMP:14367"/>
        <dbReference type="ChEBI" id="CHEBI:15377"/>
        <dbReference type="ChEBI" id="CHEBI:28563"/>
        <dbReference type="ChEBI" id="CHEBI:59087"/>
        <dbReference type="ChEBI" id="CHEBI:139493"/>
        <dbReference type="EC" id="3.2.1.113"/>
    </reaction>
</comment>
<dbReference type="PANTHER" id="PTHR11742">
    <property type="entry name" value="MANNOSYL-OLIGOSACCHARIDE ALPHA-1,2-MANNOSIDASE-RELATED"/>
    <property type="match status" value="1"/>
</dbReference>
<dbReference type="PANTHER" id="PTHR11742:SF55">
    <property type="entry name" value="ENDOPLASMIC RETICULUM MANNOSYL-OLIGOSACCHARIDE 1,2-ALPHA-MANNOSIDASE"/>
    <property type="match status" value="1"/>
</dbReference>
<dbReference type="EC" id="3.2.1.-" evidence="13"/>
<dbReference type="OrthoDB" id="8118055at2759"/>
<dbReference type="KEGG" id="kng:KNAG_0B06730"/>
<feature type="binding site" evidence="11">
    <location>
        <position position="572"/>
    </location>
    <ligand>
        <name>Ca(2+)</name>
        <dbReference type="ChEBI" id="CHEBI:29108"/>
    </ligand>
</feature>
<dbReference type="SUPFAM" id="SSF48225">
    <property type="entry name" value="Seven-hairpin glycosidases"/>
    <property type="match status" value="1"/>
</dbReference>
<dbReference type="InterPro" id="IPR012341">
    <property type="entry name" value="6hp_glycosidase-like_sf"/>
</dbReference>
<dbReference type="AlphaFoldDB" id="J7RHS8"/>
<dbReference type="GO" id="GO:0004571">
    <property type="term" value="F:mannosyl-oligosaccharide 1,2-alpha-mannosidase activity"/>
    <property type="evidence" value="ECO:0007669"/>
    <property type="project" value="UniProtKB-EC"/>
</dbReference>
<keyword evidence="15" id="KW-1185">Reference proteome</keyword>
<dbReference type="RefSeq" id="XP_022463344.1">
    <property type="nucleotide sequence ID" value="XM_022606671.1"/>
</dbReference>
<accession>J7RHS8</accession>
<comment type="catalytic activity">
    <reaction evidence="8">
        <text>N(4)-(alpha-D-Man-(1-&gt;2)-alpha-D-Man-(1-&gt;2)-alpha-D-Man-(1-&gt;3)-[alpha-D-Man-(1-&gt;3)-[alpha-D-Man-(1-&gt;2)-alpha-D-Man-(1-&gt;6)]-alpha-D-Man-(1-&gt;6)]-beta-D-Man-(1-&gt;4)-beta-D-GlcNAc-(1-&gt;4)-beta-D-GlcNAc)-L-asparaginyl-[protein] (N-glucan mannose isomer 8A1,2,3B1,3) + 3 H2O = N(4)-(alpha-D-Man-(1-&gt;3)-[alpha-D-Man-(1-&gt;3)-[alpha-D-Man-(1-&gt;6)]-alpha-D-Man-(1-&gt;6)]-beta-D-Man-(1-&gt;4)-beta-D-GlcNAc-(1-&gt;4)-beta-D-GlcNAc)-L-asparaginyl-[protein] (N-glucan mannose isomer 5A1,2) + 3 beta-D-mannose</text>
        <dbReference type="Rhea" id="RHEA:56028"/>
        <dbReference type="Rhea" id="RHEA-COMP:14358"/>
        <dbReference type="Rhea" id="RHEA-COMP:14367"/>
        <dbReference type="ChEBI" id="CHEBI:15377"/>
        <dbReference type="ChEBI" id="CHEBI:28563"/>
        <dbReference type="ChEBI" id="CHEBI:59087"/>
        <dbReference type="ChEBI" id="CHEBI:60628"/>
        <dbReference type="EC" id="3.2.1.113"/>
    </reaction>
</comment>
<comment type="similarity">
    <text evidence="3 13">Belongs to the glycosyl hydrolase 47 family.</text>
</comment>
<evidence type="ECO:0000313" key="15">
    <source>
        <dbReference type="Proteomes" id="UP000006310"/>
    </source>
</evidence>
<evidence type="ECO:0000256" key="4">
    <source>
        <dbReference type="ARBA" id="ARBA00022723"/>
    </source>
</evidence>
<evidence type="ECO:0000256" key="1">
    <source>
        <dbReference type="ARBA" id="ARBA00001913"/>
    </source>
</evidence>
<keyword evidence="13" id="KW-0326">Glycosidase</keyword>
<evidence type="ECO:0000256" key="6">
    <source>
        <dbReference type="ARBA" id="ARBA00022837"/>
    </source>
</evidence>
<sequence length="596" mass="68966">MKFELLLYIFSYFSLSLLIQGYQDLWRVKRLKNTVYHPPLLLAMTRHWLSLFIGVVAFSSFYYVKHLTGKEVSIDPLERSSQIETMVLQSWSDYVRNGWGKDIYHPISHQGNDNMAASKEPLGWIIVDTIDTLLLLLNNTQSEHRRDQLIQNVQLCTEWCQKVLSYDIDSPVNIFETTIRMLGGLLSAYHLTQTTANSTIDGQVFLTQAVDLAERIKPAFYESPSGIPYSSINLHSGEAIRNHVDNGASSTAEFTTLQLEFKYLAYITGVTEYWSLAEQVYKPLYAENDLLNRYDGLCPIYTIPDTAKFHGNNIRFGSRGDSFYEYLLKQYLQSGEPIYYELYRESIEGMKRHLVRHSSPSGFLYIAEKPWGLHNPASAKMDHLVCFMGGLLAMGATEGYKIEEARRQPWWDSIREEDWHLATDLTHTCYQMYHQTPSGLAPEIVVFNDKGAREVKENGWWKSPTGDFYIKPLDAHNLQRPETVESIMFLYHLTGDKKYREWGAEILESFEKNTCIHCDDASKKAYSSLDNVINEPFKRKDNVESFWLAETLKYLYLLFQEDVDLKSTIFNTEAHPFPKMDRERLLDLNLSTGWSI</sequence>
<dbReference type="HOGENOM" id="CLU_003818_3_0_1"/>
<evidence type="ECO:0000256" key="12">
    <source>
        <dbReference type="PIRSR" id="PIRSR601382-3"/>
    </source>
</evidence>
<dbReference type="GO" id="GO:0016020">
    <property type="term" value="C:membrane"/>
    <property type="evidence" value="ECO:0007669"/>
    <property type="project" value="InterPro"/>
</dbReference>
<reference evidence="15" key="2">
    <citation type="submission" date="2012-08" db="EMBL/GenBank/DDBJ databases">
        <title>Genome sequence of Kazachstania naganishii.</title>
        <authorList>
            <person name="Gordon J.L."/>
            <person name="Armisen D."/>
            <person name="Proux-Wera E."/>
            <person name="OhEigeartaigh S.S."/>
            <person name="Byrne K.P."/>
            <person name="Wolfe K.H."/>
        </authorList>
    </citation>
    <scope>NUCLEOTIDE SEQUENCE [LARGE SCALE GENOMIC DNA]</scope>
    <source>
        <strain evidence="15">ATCC MYA-139 / BCRC 22969 / CBS 8797 / CCRC 22969 / KCTC 17520 / NBRC 10181 / NCYC 3082</strain>
    </source>
</reference>
<dbReference type="PRINTS" id="PR00747">
    <property type="entry name" value="GLYHDRLASE47"/>
</dbReference>
<evidence type="ECO:0000256" key="11">
    <source>
        <dbReference type="PIRSR" id="PIRSR601382-2"/>
    </source>
</evidence>
<evidence type="ECO:0000256" key="9">
    <source>
        <dbReference type="ARBA" id="ARBA00048605"/>
    </source>
</evidence>
<feature type="active site" description="Proton donor" evidence="10">
    <location>
        <position position="176"/>
    </location>
</feature>
<feature type="active site" evidence="10">
    <location>
        <position position="482"/>
    </location>
</feature>
<evidence type="ECO:0000256" key="2">
    <source>
        <dbReference type="ARBA" id="ARBA00004922"/>
    </source>
</evidence>
<dbReference type="eggNOG" id="KOG2431">
    <property type="taxonomic scope" value="Eukaryota"/>
</dbReference>
<feature type="active site" evidence="10">
    <location>
        <position position="321"/>
    </location>
</feature>
<protein>
    <recommendedName>
        <fullName evidence="13">alpha-1,2-Mannosidase</fullName>
        <ecNumber evidence="13">3.2.1.-</ecNumber>
    </recommendedName>
</protein>
<keyword evidence="7 12" id="KW-1015">Disulfide bond</keyword>
<evidence type="ECO:0000256" key="3">
    <source>
        <dbReference type="ARBA" id="ARBA00007658"/>
    </source>
</evidence>
<dbReference type="Pfam" id="PF01532">
    <property type="entry name" value="Glyco_hydro_47"/>
    <property type="match status" value="1"/>
</dbReference>
<organism evidence="14 15">
    <name type="scientific">Huiozyma naganishii (strain ATCC MYA-139 / BCRC 22969 / CBS 8797 / KCTC 17520 / NBRC 10181 / NCYC 3082 / Yp74L-3)</name>
    <name type="common">Yeast</name>
    <name type="synonym">Kazachstania naganishii</name>
    <dbReference type="NCBI Taxonomy" id="1071383"/>
    <lineage>
        <taxon>Eukaryota</taxon>
        <taxon>Fungi</taxon>
        <taxon>Dikarya</taxon>
        <taxon>Ascomycota</taxon>
        <taxon>Saccharomycotina</taxon>
        <taxon>Saccharomycetes</taxon>
        <taxon>Saccharomycetales</taxon>
        <taxon>Saccharomycetaceae</taxon>
        <taxon>Huiozyma</taxon>
    </lineage>
</organism>
<dbReference type="GO" id="GO:0005783">
    <property type="term" value="C:endoplasmic reticulum"/>
    <property type="evidence" value="ECO:0007669"/>
    <property type="project" value="EnsemblFungi"/>
</dbReference>
<feature type="active site" description="Proton donor" evidence="10">
    <location>
        <position position="443"/>
    </location>
</feature>
<dbReference type="GO" id="GO:0005975">
    <property type="term" value="P:carbohydrate metabolic process"/>
    <property type="evidence" value="ECO:0007669"/>
    <property type="project" value="InterPro"/>
</dbReference>
<dbReference type="InterPro" id="IPR001382">
    <property type="entry name" value="Glyco_hydro_47"/>
</dbReference>
<comment type="pathway">
    <text evidence="2">Protein modification; protein glycosylation.</text>
</comment>
<dbReference type="Proteomes" id="UP000006310">
    <property type="component" value="Chromosome 2"/>
</dbReference>
<proteinExistence type="inferred from homology"/>
<feature type="disulfide bond" evidence="12">
    <location>
        <begin position="386"/>
        <end position="429"/>
    </location>
</feature>
<dbReference type="GO" id="GO:0005509">
    <property type="term" value="F:calcium ion binding"/>
    <property type="evidence" value="ECO:0007669"/>
    <property type="project" value="EnsemblFungi"/>
</dbReference>
<keyword evidence="4 11" id="KW-0479">Metal-binding</keyword>
<evidence type="ECO:0000313" key="14">
    <source>
        <dbReference type="EMBL" id="CCK69098.1"/>
    </source>
</evidence>
<evidence type="ECO:0000256" key="7">
    <source>
        <dbReference type="ARBA" id="ARBA00023157"/>
    </source>
</evidence>
<keyword evidence="5 13" id="KW-0378">Hydrolase</keyword>
<evidence type="ECO:0000256" key="13">
    <source>
        <dbReference type="RuleBase" id="RU361193"/>
    </source>
</evidence>
<dbReference type="STRING" id="1071383.J7RHS8"/>
<evidence type="ECO:0000256" key="10">
    <source>
        <dbReference type="PIRSR" id="PIRSR601382-1"/>
    </source>
</evidence>
<name>J7RHS8_HUIN7</name>
<dbReference type="OMA" id="AAFKHSW"/>
<evidence type="ECO:0000256" key="5">
    <source>
        <dbReference type="ARBA" id="ARBA00022801"/>
    </source>
</evidence>
<dbReference type="InterPro" id="IPR036026">
    <property type="entry name" value="Seven-hairpin_glycosidases"/>
</dbReference>
<dbReference type="GO" id="GO:0036503">
    <property type="term" value="P:ERAD pathway"/>
    <property type="evidence" value="ECO:0007669"/>
    <property type="project" value="EnsemblFungi"/>
</dbReference>
<dbReference type="Gene3D" id="1.50.10.10">
    <property type="match status" value="1"/>
</dbReference>
<dbReference type="InterPro" id="IPR050749">
    <property type="entry name" value="Glycosyl_Hydrolase_47"/>
</dbReference>
<gene>
    <name evidence="14" type="primary">KNAG0B06730</name>
    <name evidence="14" type="ordered locus">KNAG_0B06730</name>
</gene>